<keyword evidence="4" id="KW-0997">Cell inner membrane</keyword>
<feature type="transmembrane region" description="Helical" evidence="8">
    <location>
        <begin position="135"/>
        <end position="154"/>
    </location>
</feature>
<organism evidence="10 11">
    <name type="scientific">Paenisporosarcina quisquiliarum</name>
    <dbReference type="NCBI Taxonomy" id="365346"/>
    <lineage>
        <taxon>Bacteria</taxon>
        <taxon>Bacillati</taxon>
        <taxon>Bacillota</taxon>
        <taxon>Bacilli</taxon>
        <taxon>Bacillales</taxon>
        <taxon>Caryophanaceae</taxon>
        <taxon>Paenisporosarcina</taxon>
    </lineage>
</organism>
<evidence type="ECO:0000256" key="8">
    <source>
        <dbReference type="SAM" id="Phobius"/>
    </source>
</evidence>
<dbReference type="EMBL" id="JAMKBJ010000004">
    <property type="protein sequence ID" value="MCZ8536728.1"/>
    <property type="molecule type" value="Genomic_DNA"/>
</dbReference>
<gene>
    <name evidence="10" type="ORF">M9R32_06005</name>
</gene>
<evidence type="ECO:0000256" key="4">
    <source>
        <dbReference type="ARBA" id="ARBA00022519"/>
    </source>
</evidence>
<dbReference type="PIRSF" id="PIRSF004925">
    <property type="entry name" value="HcaT"/>
    <property type="match status" value="1"/>
</dbReference>
<feature type="transmembrane region" description="Helical" evidence="8">
    <location>
        <begin position="67"/>
        <end position="88"/>
    </location>
</feature>
<feature type="transmembrane region" description="Helical" evidence="8">
    <location>
        <begin position="294"/>
        <end position="314"/>
    </location>
</feature>
<evidence type="ECO:0000313" key="11">
    <source>
        <dbReference type="Proteomes" id="UP001152173"/>
    </source>
</evidence>
<dbReference type="GO" id="GO:0015528">
    <property type="term" value="F:lactose:proton symporter activity"/>
    <property type="evidence" value="ECO:0007669"/>
    <property type="project" value="TreeGrafter"/>
</dbReference>
<dbReference type="GO" id="GO:0030395">
    <property type="term" value="F:lactose binding"/>
    <property type="evidence" value="ECO:0007669"/>
    <property type="project" value="TreeGrafter"/>
</dbReference>
<keyword evidence="6 8" id="KW-1133">Transmembrane helix</keyword>
<evidence type="ECO:0000256" key="5">
    <source>
        <dbReference type="ARBA" id="ARBA00022692"/>
    </source>
</evidence>
<dbReference type="PANTHER" id="PTHR23522">
    <property type="entry name" value="BLL5896 PROTEIN"/>
    <property type="match status" value="1"/>
</dbReference>
<reference evidence="10" key="1">
    <citation type="submission" date="2022-05" db="EMBL/GenBank/DDBJ databases">
        <authorList>
            <person name="Colautti A."/>
            <person name="Iacumin L."/>
        </authorList>
    </citation>
    <scope>NUCLEOTIDE SEQUENCE</scope>
    <source>
        <strain evidence="10">SK 55</strain>
    </source>
</reference>
<comment type="subcellular location">
    <subcellularLocation>
        <location evidence="1">Cell inner membrane</location>
        <topology evidence="1">Multi-pass membrane protein</topology>
    </subcellularLocation>
</comment>
<sequence>MINSQKWLSTNFFAFFFTWGVFLPFWTGWLITEKGLSVSHASLIMGAGMLARAVSTFVLFPAATKIFSLRVVMMWTAFLSLLVMTLYIPANTFVPLLLITIAFNFVYPNLLPAMESSASVLIQNERVHYGKSRSFGSIGYTVGLLLVGAVVAIWSEQAILWVMLAGLVFMWISHTRPAPVSLTVKHKTIDGEDKKSNFKRLLSSKPFVTVLILAILLQGAHASYYNFGYIYLQDLGVNSLYIGFVLNVAVLLEILFFTRADKLFANTKVSTMFLIAGIGSTIRWVLIFLFPNVWVFNISQLFHAASFGVAHYAFIQYISRRLSPSEIPAAQGMYAAFAFSLSTAVLTLAGGYLYEVDPGAAFLGMTLCSIPSIVIVLLTRKKFSY</sequence>
<evidence type="ECO:0000313" key="10">
    <source>
        <dbReference type="EMBL" id="MCZ8536728.1"/>
    </source>
</evidence>
<dbReference type="NCBIfam" id="NF008346">
    <property type="entry name" value="PRK11128.1"/>
    <property type="match status" value="1"/>
</dbReference>
<keyword evidence="11" id="KW-1185">Reference proteome</keyword>
<keyword evidence="5 8" id="KW-0812">Transmembrane</keyword>
<dbReference type="Pfam" id="PF12832">
    <property type="entry name" value="MFS_1_like"/>
    <property type="match status" value="1"/>
</dbReference>
<keyword evidence="7 8" id="KW-0472">Membrane</keyword>
<evidence type="ECO:0000256" key="3">
    <source>
        <dbReference type="ARBA" id="ARBA00022475"/>
    </source>
</evidence>
<dbReference type="GO" id="GO:0005886">
    <property type="term" value="C:plasma membrane"/>
    <property type="evidence" value="ECO:0007669"/>
    <property type="project" value="UniProtKB-SubCell"/>
</dbReference>
<dbReference type="InterPro" id="IPR026032">
    <property type="entry name" value="HcaT-like"/>
</dbReference>
<evidence type="ECO:0000256" key="6">
    <source>
        <dbReference type="ARBA" id="ARBA00022989"/>
    </source>
</evidence>
<feature type="transmembrane region" description="Helical" evidence="8">
    <location>
        <begin position="94"/>
        <end position="114"/>
    </location>
</feature>
<accession>A0A9X3LF23</accession>
<evidence type="ECO:0000256" key="2">
    <source>
        <dbReference type="ARBA" id="ARBA00022448"/>
    </source>
</evidence>
<feature type="transmembrane region" description="Helical" evidence="8">
    <location>
        <begin position="239"/>
        <end position="257"/>
    </location>
</feature>
<keyword evidence="2" id="KW-0813">Transport</keyword>
<dbReference type="AlphaFoldDB" id="A0A9X3LF23"/>
<feature type="transmembrane region" description="Helical" evidence="8">
    <location>
        <begin position="12"/>
        <end position="32"/>
    </location>
</feature>
<evidence type="ECO:0000256" key="1">
    <source>
        <dbReference type="ARBA" id="ARBA00004429"/>
    </source>
</evidence>
<keyword evidence="3" id="KW-1003">Cell membrane</keyword>
<evidence type="ECO:0000259" key="9">
    <source>
        <dbReference type="Pfam" id="PF12832"/>
    </source>
</evidence>
<dbReference type="PANTHER" id="PTHR23522:SF10">
    <property type="entry name" value="3-PHENYLPROPIONIC ACID TRANSPORTER-RELATED"/>
    <property type="match status" value="1"/>
</dbReference>
<name>A0A9X3LF23_9BACL</name>
<dbReference type="InterPro" id="IPR036259">
    <property type="entry name" value="MFS_trans_sf"/>
</dbReference>
<feature type="domain" description="Major facilitator superfamily associated" evidence="9">
    <location>
        <begin position="7"/>
        <end position="359"/>
    </location>
</feature>
<dbReference type="SUPFAM" id="SSF103473">
    <property type="entry name" value="MFS general substrate transporter"/>
    <property type="match status" value="1"/>
</dbReference>
<feature type="transmembrane region" description="Helical" evidence="8">
    <location>
        <begin position="207"/>
        <end position="227"/>
    </location>
</feature>
<dbReference type="RefSeq" id="WP_269925827.1">
    <property type="nucleotide sequence ID" value="NZ_JAMKBJ010000004.1"/>
</dbReference>
<evidence type="ECO:0000256" key="7">
    <source>
        <dbReference type="ARBA" id="ARBA00023136"/>
    </source>
</evidence>
<feature type="transmembrane region" description="Helical" evidence="8">
    <location>
        <begin position="160"/>
        <end position="178"/>
    </location>
</feature>
<comment type="caution">
    <text evidence="10">The sequence shown here is derived from an EMBL/GenBank/DDBJ whole genome shotgun (WGS) entry which is preliminary data.</text>
</comment>
<dbReference type="Gene3D" id="1.20.1250.20">
    <property type="entry name" value="MFS general substrate transporter like domains"/>
    <property type="match status" value="2"/>
</dbReference>
<dbReference type="InterPro" id="IPR024989">
    <property type="entry name" value="MFS_assoc_dom"/>
</dbReference>
<proteinExistence type="predicted"/>
<dbReference type="Proteomes" id="UP001152173">
    <property type="component" value="Unassembled WGS sequence"/>
</dbReference>
<feature type="transmembrane region" description="Helical" evidence="8">
    <location>
        <begin position="38"/>
        <end position="60"/>
    </location>
</feature>
<feature type="transmembrane region" description="Helical" evidence="8">
    <location>
        <begin position="360"/>
        <end position="379"/>
    </location>
</feature>
<protein>
    <submittedName>
        <fullName evidence="10">3-phenylpropionate MFS transporter</fullName>
    </submittedName>
</protein>
<feature type="transmembrane region" description="Helical" evidence="8">
    <location>
        <begin position="269"/>
        <end position="288"/>
    </location>
</feature>
<feature type="transmembrane region" description="Helical" evidence="8">
    <location>
        <begin position="334"/>
        <end position="354"/>
    </location>
</feature>